<feature type="binding site" evidence="14">
    <location>
        <position position="171"/>
    </location>
    <ligand>
        <name>Mg(2+)</name>
        <dbReference type="ChEBI" id="CHEBI:18420"/>
        <label>1</label>
    </ligand>
</feature>
<keyword evidence="6" id="KW-0540">Nuclease</keyword>
<accession>A0A1I4FVG1</accession>
<protein>
    <recommendedName>
        <fullName evidence="12">Exodeoxyribonuclease</fullName>
        <ecNumber evidence="4">3.1.11.2</ecNumber>
    </recommendedName>
</protein>
<proteinExistence type="inferred from homology"/>
<dbReference type="EMBL" id="FOTJ01000002">
    <property type="protein sequence ID" value="SFL21858.1"/>
    <property type="molecule type" value="Genomic_DNA"/>
</dbReference>
<feature type="binding site" evidence="14">
    <location>
        <position position="277"/>
    </location>
    <ligand>
        <name>Mg(2+)</name>
        <dbReference type="ChEBI" id="CHEBI:18420"/>
        <label>1</label>
    </ligand>
</feature>
<evidence type="ECO:0000256" key="10">
    <source>
        <dbReference type="ARBA" id="ARBA00022842"/>
    </source>
</evidence>
<evidence type="ECO:0000259" key="16">
    <source>
        <dbReference type="Pfam" id="PF03372"/>
    </source>
</evidence>
<dbReference type="AlphaFoldDB" id="A0A1I4FVG1"/>
<dbReference type="CDD" id="cd09087">
    <property type="entry name" value="Ape1-like_AP-endo"/>
    <property type="match status" value="1"/>
</dbReference>
<dbReference type="PANTHER" id="PTHR22748">
    <property type="entry name" value="AP ENDONUCLEASE"/>
    <property type="match status" value="1"/>
</dbReference>
<evidence type="ECO:0000313" key="17">
    <source>
        <dbReference type="EMBL" id="SFL21858.1"/>
    </source>
</evidence>
<evidence type="ECO:0000256" key="15">
    <source>
        <dbReference type="PIRSR" id="PIRSR604808-3"/>
    </source>
</evidence>
<feature type="binding site" evidence="14">
    <location>
        <position position="46"/>
    </location>
    <ligand>
        <name>Mg(2+)</name>
        <dbReference type="ChEBI" id="CHEBI:18420"/>
        <label>1</label>
    </ligand>
</feature>
<dbReference type="SUPFAM" id="SSF56219">
    <property type="entry name" value="DNase I-like"/>
    <property type="match status" value="1"/>
</dbReference>
<evidence type="ECO:0000256" key="2">
    <source>
        <dbReference type="ARBA" id="ARBA00001936"/>
    </source>
</evidence>
<evidence type="ECO:0000256" key="9">
    <source>
        <dbReference type="ARBA" id="ARBA00022839"/>
    </source>
</evidence>
<evidence type="ECO:0000256" key="12">
    <source>
        <dbReference type="ARBA" id="ARBA00073459"/>
    </source>
</evidence>
<dbReference type="GO" id="GO:0046872">
    <property type="term" value="F:metal ion binding"/>
    <property type="evidence" value="ECO:0007669"/>
    <property type="project" value="UniProtKB-KW"/>
</dbReference>
<dbReference type="PROSITE" id="PS51435">
    <property type="entry name" value="AP_NUCLEASE_F1_4"/>
    <property type="match status" value="1"/>
</dbReference>
<evidence type="ECO:0000256" key="3">
    <source>
        <dbReference type="ARBA" id="ARBA00007092"/>
    </source>
</evidence>
<evidence type="ECO:0000256" key="1">
    <source>
        <dbReference type="ARBA" id="ARBA00000493"/>
    </source>
</evidence>
<dbReference type="EC" id="3.1.11.2" evidence="4"/>
<evidence type="ECO:0000256" key="6">
    <source>
        <dbReference type="ARBA" id="ARBA00022722"/>
    </source>
</evidence>
<evidence type="ECO:0000256" key="8">
    <source>
        <dbReference type="ARBA" id="ARBA00022801"/>
    </source>
</evidence>
<feature type="active site" evidence="13">
    <location>
        <position position="132"/>
    </location>
</feature>
<evidence type="ECO:0000256" key="5">
    <source>
        <dbReference type="ARBA" id="ARBA00022490"/>
    </source>
</evidence>
<reference evidence="17 18" key="1">
    <citation type="submission" date="2016-10" db="EMBL/GenBank/DDBJ databases">
        <authorList>
            <person name="de Groot N.N."/>
        </authorList>
    </citation>
    <scope>NUCLEOTIDE SEQUENCE [LARGE SCALE GENOMIC DNA]</scope>
    <source>
        <strain evidence="17 18">M79</strain>
    </source>
</reference>
<feature type="domain" description="Endonuclease/exonuclease/phosphatase" evidence="16">
    <location>
        <begin position="6"/>
        <end position="259"/>
    </location>
</feature>
<feature type="site" description="Transition state stabilizer" evidence="15">
    <location>
        <position position="173"/>
    </location>
</feature>
<feature type="site" description="Interaction with DNA substrate" evidence="15">
    <location>
        <position position="277"/>
    </location>
</feature>
<dbReference type="InterPro" id="IPR020848">
    <property type="entry name" value="AP_endonuclease_F1_CS"/>
</dbReference>
<dbReference type="Pfam" id="PF03372">
    <property type="entry name" value="Exo_endo_phos"/>
    <property type="match status" value="1"/>
</dbReference>
<organism evidence="17 18">
    <name type="scientific">Lactococcus garvieae</name>
    <dbReference type="NCBI Taxonomy" id="1363"/>
    <lineage>
        <taxon>Bacteria</taxon>
        <taxon>Bacillati</taxon>
        <taxon>Bacillota</taxon>
        <taxon>Bacilli</taxon>
        <taxon>Lactobacillales</taxon>
        <taxon>Streptococcaceae</taxon>
        <taxon>Lactococcus</taxon>
    </lineage>
</organism>
<comment type="cofactor">
    <cofactor evidence="14">
        <name>Mg(2+)</name>
        <dbReference type="ChEBI" id="CHEBI:18420"/>
    </cofactor>
    <cofactor evidence="14">
        <name>Mn(2+)</name>
        <dbReference type="ChEBI" id="CHEBI:29035"/>
    </cofactor>
    <text evidence="14">Probably binds two magnesium or manganese ions per subunit.</text>
</comment>
<dbReference type="PROSITE" id="PS00728">
    <property type="entry name" value="AP_NUCLEASE_F1_3"/>
    <property type="match status" value="1"/>
</dbReference>
<dbReference type="PANTHER" id="PTHR22748:SF6">
    <property type="entry name" value="DNA-(APURINIC OR APYRIMIDINIC SITE) ENDONUCLEASE"/>
    <property type="match status" value="1"/>
</dbReference>
<feature type="binding site" evidence="14">
    <location>
        <position position="276"/>
    </location>
    <ligand>
        <name>Mg(2+)</name>
        <dbReference type="ChEBI" id="CHEBI:18420"/>
        <label>1</label>
    </ligand>
</feature>
<sequence length="286" mass="32185">MTYKFISWNIDSLNAALTGTSDRAALSMAVVEQLASAEADVIAIQETKLNGDLKKTNKVFDVLASHFPDYEIVHRISTPPARKGYSGTMFLYKKSLPDPIITMPEIGAPEPMDSEGRIITLEFPEFFITTVYTPNAGDGLNRLDLRGQWDDQYRAYLQMLDLQKPVLACGDFNAAYTEIDLANPKGNRNSAGFTDQEREKFGLLLAAGFTDSFRKIHGNVESYYAPDRSIYTWFAQRSRTAKINNSGWRIDYWLVSDRIAEQITRAEPLDSGARQDHVPIVLEINI</sequence>
<dbReference type="GO" id="GO:0003677">
    <property type="term" value="F:DNA binding"/>
    <property type="evidence" value="ECO:0007669"/>
    <property type="project" value="InterPro"/>
</dbReference>
<feature type="binding site" evidence="14">
    <location>
        <position position="173"/>
    </location>
    <ligand>
        <name>Mg(2+)</name>
        <dbReference type="ChEBI" id="CHEBI:18420"/>
        <label>1</label>
    </ligand>
</feature>
<dbReference type="GO" id="GO:0008081">
    <property type="term" value="F:phosphoric diester hydrolase activity"/>
    <property type="evidence" value="ECO:0007669"/>
    <property type="project" value="TreeGrafter"/>
</dbReference>
<evidence type="ECO:0000256" key="7">
    <source>
        <dbReference type="ARBA" id="ARBA00022723"/>
    </source>
</evidence>
<keyword evidence="14" id="KW-0464">Manganese</keyword>
<feature type="site" description="Important for catalytic activity" evidence="15">
    <location>
        <position position="251"/>
    </location>
</feature>
<dbReference type="InterPro" id="IPR004808">
    <property type="entry name" value="AP_endonuc_1"/>
</dbReference>
<dbReference type="OrthoDB" id="9803914at2"/>
<dbReference type="FunFam" id="3.60.10.10:FF:000054">
    <property type="entry name" value="Exodeoxyribonuclease III"/>
    <property type="match status" value="1"/>
</dbReference>
<evidence type="ECO:0000256" key="4">
    <source>
        <dbReference type="ARBA" id="ARBA00012115"/>
    </source>
</evidence>
<dbReference type="InterPro" id="IPR036691">
    <property type="entry name" value="Endo/exonu/phosph_ase_sf"/>
</dbReference>
<feature type="active site" description="Proton acceptor" evidence="13">
    <location>
        <position position="277"/>
    </location>
</feature>
<keyword evidence="10 14" id="KW-0460">Magnesium</keyword>
<feature type="active site" evidence="13">
    <location>
        <position position="171"/>
    </location>
</feature>
<keyword evidence="7 14" id="KW-0479">Metal-binding</keyword>
<dbReference type="InterPro" id="IPR005135">
    <property type="entry name" value="Endo/exonuclease/phosphatase"/>
</dbReference>
<evidence type="ECO:0000256" key="14">
    <source>
        <dbReference type="PIRSR" id="PIRSR604808-2"/>
    </source>
</evidence>
<dbReference type="Proteomes" id="UP000181969">
    <property type="component" value="Unassembled WGS sequence"/>
</dbReference>
<comment type="similarity">
    <text evidence="3">Belongs to the DNA repair enzymes AP/ExoA family.</text>
</comment>
<dbReference type="PROSITE" id="PS00726">
    <property type="entry name" value="AP_NUCLEASE_F1_1"/>
    <property type="match status" value="1"/>
</dbReference>
<dbReference type="Gene3D" id="3.60.10.10">
    <property type="entry name" value="Endonuclease/exonuclease/phosphatase"/>
    <property type="match status" value="1"/>
</dbReference>
<comment type="function">
    <text evidence="11">In addition to 3'- to 5'-exonuclease and 3'-phosphatase activities, ExoA was shown to make single-strand breaks at apurinic sites in DNA.</text>
</comment>
<evidence type="ECO:0000256" key="13">
    <source>
        <dbReference type="PIRSR" id="PIRSR604808-1"/>
    </source>
</evidence>
<evidence type="ECO:0000256" key="11">
    <source>
        <dbReference type="ARBA" id="ARBA00057465"/>
    </source>
</evidence>
<keyword evidence="9" id="KW-0269">Exonuclease</keyword>
<keyword evidence="5" id="KW-0963">Cytoplasm</keyword>
<feature type="binding site" evidence="14">
    <location>
        <position position="9"/>
    </location>
    <ligand>
        <name>Mg(2+)</name>
        <dbReference type="ChEBI" id="CHEBI:18420"/>
        <label>1</label>
    </ligand>
</feature>
<dbReference type="NCBIfam" id="TIGR00633">
    <property type="entry name" value="xth"/>
    <property type="match status" value="1"/>
</dbReference>
<comment type="catalytic activity">
    <reaction evidence="1">
        <text>Exonucleolytic cleavage in the 3'- to 5'-direction to yield nucleoside 5'-phosphates.</text>
        <dbReference type="EC" id="3.1.11.2"/>
    </reaction>
</comment>
<dbReference type="GO" id="GO:0003906">
    <property type="term" value="F:DNA-(apurinic or apyrimidinic site) endonuclease activity"/>
    <property type="evidence" value="ECO:0007669"/>
    <property type="project" value="TreeGrafter"/>
</dbReference>
<evidence type="ECO:0000313" key="18">
    <source>
        <dbReference type="Proteomes" id="UP000181969"/>
    </source>
</evidence>
<dbReference type="RefSeq" id="WP_074750645.1">
    <property type="nucleotide sequence ID" value="NZ_CAXVJC010000004.1"/>
</dbReference>
<dbReference type="GO" id="GO:0008311">
    <property type="term" value="F:double-stranded DNA 3'-5' DNA exonuclease activity"/>
    <property type="evidence" value="ECO:0007669"/>
    <property type="project" value="UniProtKB-EC"/>
</dbReference>
<dbReference type="InterPro" id="IPR020847">
    <property type="entry name" value="AP_endonuclease_F1_BS"/>
</dbReference>
<comment type="cofactor">
    <cofactor evidence="2">
        <name>Mn(2+)</name>
        <dbReference type="ChEBI" id="CHEBI:29035"/>
    </cofactor>
</comment>
<gene>
    <name evidence="17" type="ORF">SAMN05216438_102241</name>
</gene>
<name>A0A1I4FVG1_9LACT</name>
<keyword evidence="8" id="KW-0378">Hydrolase</keyword>
<dbReference type="GO" id="GO:0006284">
    <property type="term" value="P:base-excision repair"/>
    <property type="evidence" value="ECO:0007669"/>
    <property type="project" value="TreeGrafter"/>
</dbReference>